<keyword evidence="3 5" id="KW-0819">tRNA processing</keyword>
<comment type="catalytic activity">
    <reaction evidence="1 5">
        <text>uridine(55) in tRNA = pseudouridine(55) in tRNA</text>
        <dbReference type="Rhea" id="RHEA:42532"/>
        <dbReference type="Rhea" id="RHEA-COMP:10101"/>
        <dbReference type="Rhea" id="RHEA-COMP:10102"/>
        <dbReference type="ChEBI" id="CHEBI:65314"/>
        <dbReference type="ChEBI" id="CHEBI:65315"/>
        <dbReference type="EC" id="5.4.99.25"/>
    </reaction>
</comment>
<feature type="domain" description="Pseudouridine synthase II N-terminal" evidence="6">
    <location>
        <begin position="28"/>
        <end position="177"/>
    </location>
</feature>
<dbReference type="InterPro" id="IPR002501">
    <property type="entry name" value="PsdUridine_synth_N"/>
</dbReference>
<dbReference type="GO" id="GO:0160148">
    <property type="term" value="F:tRNA pseudouridine(55) synthase activity"/>
    <property type="evidence" value="ECO:0007669"/>
    <property type="project" value="UniProtKB-EC"/>
</dbReference>
<dbReference type="GO" id="GO:0003723">
    <property type="term" value="F:RNA binding"/>
    <property type="evidence" value="ECO:0007669"/>
    <property type="project" value="InterPro"/>
</dbReference>
<evidence type="ECO:0000313" key="9">
    <source>
        <dbReference type="Proteomes" id="UP000886829"/>
    </source>
</evidence>
<comment type="caution">
    <text evidence="8">The sequence shown here is derived from an EMBL/GenBank/DDBJ whole genome shotgun (WGS) entry which is preliminary data.</text>
</comment>
<dbReference type="Proteomes" id="UP000886829">
    <property type="component" value="Unassembled WGS sequence"/>
</dbReference>
<evidence type="ECO:0000256" key="2">
    <source>
        <dbReference type="ARBA" id="ARBA00005642"/>
    </source>
</evidence>
<dbReference type="Pfam" id="PF01509">
    <property type="entry name" value="TruB_N"/>
    <property type="match status" value="1"/>
</dbReference>
<accession>A0A9D1WE18</accession>
<dbReference type="NCBIfam" id="TIGR00431">
    <property type="entry name" value="TruB"/>
    <property type="match status" value="1"/>
</dbReference>
<dbReference type="InterPro" id="IPR020103">
    <property type="entry name" value="PsdUridine_synth_cat_dom_sf"/>
</dbReference>
<dbReference type="HAMAP" id="MF_01080">
    <property type="entry name" value="TruB_bact"/>
    <property type="match status" value="1"/>
</dbReference>
<dbReference type="InterPro" id="IPR014780">
    <property type="entry name" value="tRNA_psdUridine_synth_TruB"/>
</dbReference>
<evidence type="ECO:0000259" key="6">
    <source>
        <dbReference type="Pfam" id="PF01509"/>
    </source>
</evidence>
<evidence type="ECO:0000256" key="3">
    <source>
        <dbReference type="ARBA" id="ARBA00022694"/>
    </source>
</evidence>
<dbReference type="EMBL" id="DXEV01000166">
    <property type="protein sequence ID" value="HIX57456.1"/>
    <property type="molecule type" value="Genomic_DNA"/>
</dbReference>
<feature type="domain" description="tRNA pseudouridylate synthase B C-terminal" evidence="7">
    <location>
        <begin position="178"/>
        <end position="243"/>
    </location>
</feature>
<gene>
    <name evidence="5 8" type="primary">truB</name>
    <name evidence="8" type="ORF">H9850_08305</name>
</gene>
<evidence type="ECO:0000259" key="7">
    <source>
        <dbReference type="Pfam" id="PF16198"/>
    </source>
</evidence>
<dbReference type="GO" id="GO:0031119">
    <property type="term" value="P:tRNA pseudouridine synthesis"/>
    <property type="evidence" value="ECO:0007669"/>
    <property type="project" value="UniProtKB-UniRule"/>
</dbReference>
<dbReference type="EC" id="5.4.99.25" evidence="5"/>
<name>A0A9D1WE18_9GAMM</name>
<organism evidence="8 9">
    <name type="scientific">Candidatus Anaerobiospirillum pullistercoris</name>
    <dbReference type="NCBI Taxonomy" id="2838452"/>
    <lineage>
        <taxon>Bacteria</taxon>
        <taxon>Pseudomonadati</taxon>
        <taxon>Pseudomonadota</taxon>
        <taxon>Gammaproteobacteria</taxon>
        <taxon>Aeromonadales</taxon>
        <taxon>Succinivibrionaceae</taxon>
        <taxon>Anaerobiospirillum</taxon>
    </lineage>
</organism>
<proteinExistence type="inferred from homology"/>
<reference evidence="8" key="2">
    <citation type="submission" date="2021-04" db="EMBL/GenBank/DDBJ databases">
        <authorList>
            <person name="Gilroy R."/>
        </authorList>
    </citation>
    <scope>NUCLEOTIDE SEQUENCE</scope>
    <source>
        <strain evidence="8">USASDec5-558</strain>
    </source>
</reference>
<dbReference type="CDD" id="cd02573">
    <property type="entry name" value="PseudoU_synth_EcTruB"/>
    <property type="match status" value="1"/>
</dbReference>
<keyword evidence="4 5" id="KW-0413">Isomerase</keyword>
<evidence type="ECO:0000313" key="8">
    <source>
        <dbReference type="EMBL" id="HIX57456.1"/>
    </source>
</evidence>
<dbReference type="Gene3D" id="3.30.2350.10">
    <property type="entry name" value="Pseudouridine synthase"/>
    <property type="match status" value="1"/>
</dbReference>
<dbReference type="AlphaFoldDB" id="A0A9D1WE18"/>
<dbReference type="InterPro" id="IPR032819">
    <property type="entry name" value="TruB_C"/>
</dbReference>
<sequence length="329" mass="36143">MAKRNISGIFLLDKPEGITSSTALVRTRAIFKAQKGGHTGALDPLASGLLPVCLGEAAKFSSFFLEGKKRYVAEGTLGRSTTTCDREGETVVERPVGDAMTHIAEVLEQFRGPIVQVPPIYSAVKVNGKPLYKYARQGRESEVEIPKREVEIFELKLLEQTDTTFKIEVYCSKGTYIRTLVSDIGEALGCGAYVSHLRRIAVEGLPEGKMTTLEQLQQLADQRTDRSDFSTLDALLIPLEQALNNLPVVTIPQSLAEPLCHGMRVKPTDLLAATKAGTATVPTPLPAVTEMVQVHCDQVFLGVCHFDEQGFLRPQRMMGPEIIERFQKS</sequence>
<protein>
    <recommendedName>
        <fullName evidence="5">tRNA pseudouridine synthase B</fullName>
        <ecNumber evidence="5">5.4.99.25</ecNumber>
    </recommendedName>
    <alternativeName>
        <fullName evidence="5">tRNA pseudouridine(55) synthase</fullName>
        <shortName evidence="5">Psi55 synthase</shortName>
    </alternativeName>
    <alternativeName>
        <fullName evidence="5">tRNA pseudouridylate synthase</fullName>
    </alternativeName>
    <alternativeName>
        <fullName evidence="5">tRNA-uridine isomerase</fullName>
    </alternativeName>
</protein>
<evidence type="ECO:0000256" key="5">
    <source>
        <dbReference type="HAMAP-Rule" id="MF_01080"/>
    </source>
</evidence>
<dbReference type="Pfam" id="PF16198">
    <property type="entry name" value="TruB_C_2"/>
    <property type="match status" value="1"/>
</dbReference>
<comment type="similarity">
    <text evidence="2 5">Belongs to the pseudouridine synthase TruB family. Type 1 subfamily.</text>
</comment>
<feature type="active site" description="Nucleophile" evidence="5">
    <location>
        <position position="43"/>
    </location>
</feature>
<dbReference type="GO" id="GO:1990481">
    <property type="term" value="P:mRNA pseudouridine synthesis"/>
    <property type="evidence" value="ECO:0007669"/>
    <property type="project" value="TreeGrafter"/>
</dbReference>
<dbReference type="PANTHER" id="PTHR13767">
    <property type="entry name" value="TRNA-PSEUDOURIDINE SYNTHASE"/>
    <property type="match status" value="1"/>
</dbReference>
<comment type="function">
    <text evidence="5">Responsible for synthesis of pseudouridine from uracil-55 in the psi GC loop of transfer RNAs.</text>
</comment>
<reference evidence="8" key="1">
    <citation type="journal article" date="2021" name="PeerJ">
        <title>Extensive microbial diversity within the chicken gut microbiome revealed by metagenomics and culture.</title>
        <authorList>
            <person name="Gilroy R."/>
            <person name="Ravi A."/>
            <person name="Getino M."/>
            <person name="Pursley I."/>
            <person name="Horton D.L."/>
            <person name="Alikhan N.F."/>
            <person name="Baker D."/>
            <person name="Gharbi K."/>
            <person name="Hall N."/>
            <person name="Watson M."/>
            <person name="Adriaenssens E.M."/>
            <person name="Foster-Nyarko E."/>
            <person name="Jarju S."/>
            <person name="Secka A."/>
            <person name="Antonio M."/>
            <person name="Oren A."/>
            <person name="Chaudhuri R.R."/>
            <person name="La Ragione R."/>
            <person name="Hildebrand F."/>
            <person name="Pallen M.J."/>
        </authorList>
    </citation>
    <scope>NUCLEOTIDE SEQUENCE</scope>
    <source>
        <strain evidence="8">USASDec5-558</strain>
    </source>
</reference>
<evidence type="ECO:0000256" key="4">
    <source>
        <dbReference type="ARBA" id="ARBA00023235"/>
    </source>
</evidence>
<evidence type="ECO:0000256" key="1">
    <source>
        <dbReference type="ARBA" id="ARBA00000385"/>
    </source>
</evidence>
<dbReference type="PANTHER" id="PTHR13767:SF2">
    <property type="entry name" value="PSEUDOURIDYLATE SYNTHASE TRUB1"/>
    <property type="match status" value="1"/>
</dbReference>
<dbReference type="SUPFAM" id="SSF55120">
    <property type="entry name" value="Pseudouridine synthase"/>
    <property type="match status" value="1"/>
</dbReference>